<name>A0A936YWZ5_9HYPH</name>
<dbReference type="SMART" id="SM00062">
    <property type="entry name" value="PBPb"/>
    <property type="match status" value="1"/>
</dbReference>
<dbReference type="Proteomes" id="UP000633219">
    <property type="component" value="Unassembled WGS sequence"/>
</dbReference>
<comment type="caution">
    <text evidence="4">The sequence shown here is derived from an EMBL/GenBank/DDBJ whole genome shotgun (WGS) entry which is preliminary data.</text>
</comment>
<keyword evidence="5" id="KW-1185">Reference proteome</keyword>
<proteinExistence type="predicted"/>
<dbReference type="SUPFAM" id="SSF53850">
    <property type="entry name" value="Periplasmic binding protein-like II"/>
    <property type="match status" value="1"/>
</dbReference>
<protein>
    <submittedName>
        <fullName evidence="4">Transporter substrate-binding domain-containing protein</fullName>
    </submittedName>
</protein>
<dbReference type="RefSeq" id="WP_201663846.1">
    <property type="nucleotide sequence ID" value="NZ_JAEQNC010000021.1"/>
</dbReference>
<evidence type="ECO:0000256" key="1">
    <source>
        <dbReference type="ARBA" id="ARBA00004418"/>
    </source>
</evidence>
<sequence>MALACIALAPAARAGAVLDHIHSTGIIRAPTPDVWPPQAIKTESGDFDGFDVAVLREIARRMGVKLEYVINPDGSVPTWEEQETGKWGGKYDIVVGSMTPTAKRAEHLAFPANYYDGIGVLAVHRDNTTIRTPADASGKRIGALAGSQYDHYLRREPVKIVGIPEFVFKIDSPVIVNYPHEEDVYAALAKGDGVELDAIANLLPAVMALIKEGKPFKVVGQPLYRVPHAVAILPGDDEFAAEITKVVGQMHDDGTLKLLSMKWYSLDLTSE</sequence>
<reference evidence="4" key="1">
    <citation type="submission" date="2021-01" db="EMBL/GenBank/DDBJ databases">
        <title>Rhizobium sp. strain KVB221 16S ribosomal RNA gene Genome sequencing and assembly.</title>
        <authorList>
            <person name="Kang M."/>
        </authorList>
    </citation>
    <scope>NUCLEOTIDE SEQUENCE</scope>
    <source>
        <strain evidence="4">KVB221</strain>
    </source>
</reference>
<evidence type="ECO:0000259" key="3">
    <source>
        <dbReference type="SMART" id="SM00062"/>
    </source>
</evidence>
<organism evidence="4 5">
    <name type="scientific">Rhizobium setariae</name>
    <dbReference type="NCBI Taxonomy" id="2801340"/>
    <lineage>
        <taxon>Bacteria</taxon>
        <taxon>Pseudomonadati</taxon>
        <taxon>Pseudomonadota</taxon>
        <taxon>Alphaproteobacteria</taxon>
        <taxon>Hyphomicrobiales</taxon>
        <taxon>Rhizobiaceae</taxon>
        <taxon>Rhizobium/Agrobacterium group</taxon>
        <taxon>Rhizobium</taxon>
    </lineage>
</organism>
<comment type="subcellular location">
    <subcellularLocation>
        <location evidence="1">Periplasm</location>
    </subcellularLocation>
</comment>
<evidence type="ECO:0000313" key="4">
    <source>
        <dbReference type="EMBL" id="MBL0375300.1"/>
    </source>
</evidence>
<gene>
    <name evidence="4" type="ORF">JJB09_25115</name>
</gene>
<dbReference type="PANTHER" id="PTHR35936:SF35">
    <property type="entry name" value="L-CYSTINE-BINDING PROTEIN TCYJ"/>
    <property type="match status" value="1"/>
</dbReference>
<dbReference type="PANTHER" id="PTHR35936">
    <property type="entry name" value="MEMBRANE-BOUND LYTIC MUREIN TRANSGLYCOSYLASE F"/>
    <property type="match status" value="1"/>
</dbReference>
<dbReference type="GO" id="GO:0042597">
    <property type="term" value="C:periplasmic space"/>
    <property type="evidence" value="ECO:0007669"/>
    <property type="project" value="UniProtKB-SubCell"/>
</dbReference>
<dbReference type="InterPro" id="IPR001638">
    <property type="entry name" value="Solute-binding_3/MltF_N"/>
</dbReference>
<evidence type="ECO:0000256" key="2">
    <source>
        <dbReference type="ARBA" id="ARBA00022729"/>
    </source>
</evidence>
<dbReference type="Gene3D" id="3.40.190.10">
    <property type="entry name" value="Periplasmic binding protein-like II"/>
    <property type="match status" value="2"/>
</dbReference>
<accession>A0A936YWZ5</accession>
<dbReference type="AlphaFoldDB" id="A0A936YWZ5"/>
<feature type="domain" description="Solute-binding protein family 3/N-terminal" evidence="3">
    <location>
        <begin position="26"/>
        <end position="267"/>
    </location>
</feature>
<evidence type="ECO:0000313" key="5">
    <source>
        <dbReference type="Proteomes" id="UP000633219"/>
    </source>
</evidence>
<dbReference type="Pfam" id="PF00497">
    <property type="entry name" value="SBP_bac_3"/>
    <property type="match status" value="1"/>
</dbReference>
<dbReference type="EMBL" id="JAEQNC010000021">
    <property type="protein sequence ID" value="MBL0375300.1"/>
    <property type="molecule type" value="Genomic_DNA"/>
</dbReference>
<keyword evidence="2" id="KW-0732">Signal</keyword>